<feature type="compositionally biased region" description="Polar residues" evidence="1">
    <location>
        <begin position="1227"/>
        <end position="1269"/>
    </location>
</feature>
<feature type="compositionally biased region" description="Gly residues" evidence="1">
    <location>
        <begin position="1321"/>
        <end position="1330"/>
    </location>
</feature>
<feature type="compositionally biased region" description="Low complexity" evidence="1">
    <location>
        <begin position="1358"/>
        <end position="1377"/>
    </location>
</feature>
<feature type="compositionally biased region" description="Polar residues" evidence="1">
    <location>
        <begin position="1603"/>
        <end position="1627"/>
    </location>
</feature>
<feature type="compositionally biased region" description="Polar residues" evidence="1">
    <location>
        <begin position="284"/>
        <end position="312"/>
    </location>
</feature>
<proteinExistence type="predicted"/>
<sequence>MKTLLIYIYIIKVLAYSGRFAVYDIKGIFNAFQYILRKKEDNSLGSTILHVKKSNELCGIMCEDELLWRKERKKEECQDVVVTKHQGKAKLLILQIQHFKRFYTVVRLRHFLGVWVPVSKGLYNKIDKIVSGRLDYNDTETKLELTEEFDQIKYFVSNFRVDDEKRTRIYTRSGFKITKVTYGDTLVWEKNDYQEEVIQIEIVKTNSNIQRFYIRYETYYGTADTVFFICDPQPNQVNRKDYFLDDDDDDDDSDDDDFPGGDGRLIGPTGTGLSRPTGTLPAPSGQTSQTGSFHIAIGSTSSRPTSPINFGQKQLVPLPTDARPPTPIPEPPKLQAPVPPDHFPKGILHRVEMDNAHIPLSGTPSVGRGALAKKIRATKTAVPEVVTTAQSAPTHYVPGQPLYTPAGTTQPIQGPLPPTQQIQGTQVPYQQIQLQPVPGQPIVRIPGQQQPQTIQLQPLPGQPVVRVPGQQQPQIVQLQPLAGQPIVRIPGQQQQPQAVQGIQVPGQQIVRVPLQQIPGQPILRMPAQQPTQPVQRPQVPGQGIIRLQVPHQQTQIFHGIQIPGQPIQLQPVTGQPIVRVPGQQQPQIVQLQPLAGQPIVRIPGQQQQPQAVQRPQVQGQPVVRVPGQQQPQIVQGIQVPGQPVVRVPGQQQPQIVQGIQVPGQQIQIQQVQGPQIPLQQIQLQPVPGQPIVRVPGQQQPQIVQGIQVPGQQILLVPRQQQPTQPILRMPAQPILRPTGQPQHGIGPQRPRLGVPSTLIQPPPPRPSGFTPYNIIQGMGAQRFPTGQAVNISEPVSSSDPTTSSSTPGIEVQPPIVIEDDSDSEDSDVFEIHERDGGEEVTTTGTNIDDYLDFLTQQATCSTTKTSSKTTTGSKGVLTVTSSTPTQGPPFSSSTQLNLFVDAAVNRPTGFGLSEQGPASSAGSEGTISIAGSDDFNPSEGQEWIDIDKIPQVVTTDFSFEEIAELSLSLASSVESGSTGKTPEQSPYGKPELSSVVVRGVPGPRYPGGSTVKRPFYKESAGTIPGIRPRILTDTQRIRAPISGPGHTESESSLDGSPSKKRKRTEDVPQQPTSSVGSTTAGGMGSQLTYPGQIPYQPRHPTQHQYVPRPMGPTPPSQTPQTTTPQGTGFYGPTQQTPGQYGPSQTGQTQHPGTPQGPVMYGPMQQGQPRMTQPGQPPYHGTPQGQGQHQPGQPTQAQYVPRPMGPTTAIRTPQPTTPQGTGFYGPMQQGQPRMTQPSQTAHHPNQQTQHPYPQSTPTQSQGTFMSMLNDQGTHSSGQQQTPQPQVQQLQGYHPQNQPNQPPYPNQQLQGPHPPPQQSNGYHGTGQGGVGQPGQVPHPSPSQQGQSFYGPIQQGQPRMTQPGQPPYTGTPQGPGNYGPRHPTQPQYVPRPMGPTPPSQTPQTTTPQGTGFYGPTQQTPGQYGPSQTGQTPYHPNQQSQPMNTQFRPPQPAQTQHIPGQQGQGYYGPMQQAQPRMSQPGQPPYHGTPQGPGNYGPNQPVQNHPYQAAYHPGQQSQQPMQTNFRPPQYGQTQQAPGHPTQPQNVPRQVGPIPPIRTQHPQTQQVPGNYGPMGQGQSGTGQQGQGQYNPNQQGQGPQQPTQQYSHYAPTQQQQSAQNLFISGHTMTSLTGDTQGGGWPQQFQGTQQSGIPGPEDDDSSDEESDDDNFFVTEQAGISSDGQTPSTQFPNVGTGPGQFPPVGPTPSVHHAPIFTPPVGVPQSIYETQQSGGPQQSGSSHYVPDGSKKQKRKEKPRKNVGPGGYAPVYRLPVGDGDGGDDVDSECFELSDSDDDETTGASKKKKDKHEDQDKSERVKNILRPSLLGQVSQLHGTTQAIGTQQTGGSGSTGPDSGKSKKSKQTEKQGTDQNALQNIDPKDVRPDDDPFGQFRKDGFPLDLLELDDSKKNYVVYVDNPLQVPVIRIIPSDDSYIQELNLGSLIIWRSETVKCVSVRLVVTQFFFGAVELTLVTPMRKKFHLFFRYTDGYYRGVARPRFNEAIYEQATSVREMKKLSRRIDKEIKEEQQAKKEALEEAGRQGQLVETEQEDDDGSEDRSWDIQEIIVKENGNHTNIVRGPKNVTQRR</sequence>
<feature type="compositionally biased region" description="Polar residues" evidence="1">
    <location>
        <begin position="1067"/>
        <end position="1078"/>
    </location>
</feature>
<feature type="compositionally biased region" description="Polar residues" evidence="1">
    <location>
        <begin position="916"/>
        <end position="926"/>
    </location>
</feature>
<dbReference type="EMBL" id="AAGK01000001">
    <property type="protein sequence ID" value="EAN34204.1"/>
    <property type="molecule type" value="Genomic_DNA"/>
</dbReference>
<dbReference type="PANTHER" id="PTHR45979">
    <property type="entry name" value="PAP/OAS1 SUBSTRATE-BINDING DOMAIN SUPERFAMILY"/>
    <property type="match status" value="1"/>
</dbReference>
<dbReference type="InterPro" id="IPR058921">
    <property type="entry name" value="PAP/OAS1-rel"/>
</dbReference>
<dbReference type="Proteomes" id="UP000001949">
    <property type="component" value="Unassembled WGS sequence"/>
</dbReference>
<feature type="compositionally biased region" description="Acidic residues" evidence="1">
    <location>
        <begin position="1769"/>
        <end position="1789"/>
    </location>
</feature>
<feature type="compositionally biased region" description="Acidic residues" evidence="1">
    <location>
        <begin position="1648"/>
        <end position="1662"/>
    </location>
</feature>
<evidence type="ECO:0000256" key="1">
    <source>
        <dbReference type="SAM" id="MobiDB-lite"/>
    </source>
</evidence>
<feature type="compositionally biased region" description="Low complexity" evidence="1">
    <location>
        <begin position="1580"/>
        <end position="1600"/>
    </location>
</feature>
<feature type="compositionally biased region" description="Low complexity" evidence="1">
    <location>
        <begin position="1211"/>
        <end position="1220"/>
    </location>
</feature>
<dbReference type="Pfam" id="PF04385">
    <property type="entry name" value="FAINT"/>
    <property type="match status" value="1"/>
</dbReference>
<dbReference type="eggNOG" id="ENOG502RSZK">
    <property type="taxonomic scope" value="Eukaryota"/>
</dbReference>
<accession>Q4N754</accession>
<evidence type="ECO:0000313" key="3">
    <source>
        <dbReference type="Proteomes" id="UP000001949"/>
    </source>
</evidence>
<dbReference type="GeneID" id="3502438"/>
<feature type="compositionally biased region" description="Low complexity" evidence="1">
    <location>
        <begin position="1331"/>
        <end position="1345"/>
    </location>
</feature>
<feature type="region of interest" description="Disordered" evidence="1">
    <location>
        <begin position="970"/>
        <end position="1817"/>
    </location>
</feature>
<feature type="compositionally biased region" description="Low complexity" evidence="1">
    <location>
        <begin position="1721"/>
        <end position="1732"/>
    </location>
</feature>
<feature type="region of interest" description="Disordered" evidence="1">
    <location>
        <begin position="790"/>
        <end position="825"/>
    </location>
</feature>
<feature type="compositionally biased region" description="Polar residues" evidence="1">
    <location>
        <begin position="1421"/>
        <end position="1454"/>
    </location>
</feature>
<feature type="region of interest" description="Disordered" evidence="1">
    <location>
        <begin position="239"/>
        <end position="339"/>
    </location>
</feature>
<dbReference type="STRING" id="5875.Q4N754"/>
<feature type="compositionally biased region" description="Low complexity" evidence="1">
    <location>
        <begin position="1485"/>
        <end position="1499"/>
    </location>
</feature>
<keyword evidence="3" id="KW-1185">Reference proteome</keyword>
<feature type="compositionally biased region" description="Low complexity" evidence="1">
    <location>
        <begin position="792"/>
        <end position="807"/>
    </location>
</feature>
<feature type="compositionally biased region" description="Basic residues" evidence="1">
    <location>
        <begin position="1741"/>
        <end position="1750"/>
    </location>
</feature>
<name>Q4N754_THEPA</name>
<dbReference type="KEGG" id="tpv:TP01_0966"/>
<feature type="compositionally biased region" description="Basic and acidic residues" evidence="1">
    <location>
        <begin position="2017"/>
        <end position="2029"/>
    </location>
</feature>
<feature type="compositionally biased region" description="Polar residues" evidence="1">
    <location>
        <begin position="1509"/>
        <end position="1542"/>
    </location>
</feature>
<feature type="compositionally biased region" description="Low complexity" evidence="1">
    <location>
        <begin position="1270"/>
        <end position="1297"/>
    </location>
</feature>
<dbReference type="InParanoid" id="Q4N754"/>
<feature type="compositionally biased region" description="Basic and acidic residues" evidence="1">
    <location>
        <begin position="1799"/>
        <end position="1810"/>
    </location>
</feature>
<feature type="compositionally biased region" description="Basic and acidic residues" evidence="1">
    <location>
        <begin position="1869"/>
        <end position="1882"/>
    </location>
</feature>
<dbReference type="VEuPathDB" id="PiroplasmaDB:TpMuguga_01g00966"/>
<feature type="compositionally biased region" description="Polar residues" evidence="1">
    <location>
        <begin position="1669"/>
        <end position="1684"/>
    </location>
</feature>
<feature type="compositionally biased region" description="Gly residues" evidence="1">
    <location>
        <begin position="1566"/>
        <end position="1579"/>
    </location>
</feature>
<reference evidence="2 3" key="1">
    <citation type="journal article" date="2005" name="Science">
        <title>Genome sequence of Theileria parva, a bovine pathogen that transforms lymphocytes.</title>
        <authorList>
            <person name="Gardner M.J."/>
            <person name="Bishop R."/>
            <person name="Shah T."/>
            <person name="de Villiers E.P."/>
            <person name="Carlton J.M."/>
            <person name="Hall N."/>
            <person name="Ren Q."/>
            <person name="Paulsen I.T."/>
            <person name="Pain A."/>
            <person name="Berriman M."/>
            <person name="Wilson R.J.M."/>
            <person name="Sato S."/>
            <person name="Ralph S.A."/>
            <person name="Mann D.J."/>
            <person name="Xiong Z."/>
            <person name="Shallom S.J."/>
            <person name="Weidman J."/>
            <person name="Jiang L."/>
            <person name="Lynn J."/>
            <person name="Weaver B."/>
            <person name="Shoaibi A."/>
            <person name="Domingo A.R."/>
            <person name="Wasawo D."/>
            <person name="Crabtree J."/>
            <person name="Wortman J.R."/>
            <person name="Haas B."/>
            <person name="Angiuoli S.V."/>
            <person name="Creasy T.H."/>
            <person name="Lu C."/>
            <person name="Suh B."/>
            <person name="Silva J.C."/>
            <person name="Utterback T.R."/>
            <person name="Feldblyum T.V."/>
            <person name="Pertea M."/>
            <person name="Allen J."/>
            <person name="Nierman W.C."/>
            <person name="Taracha E.L.N."/>
            <person name="Salzberg S.L."/>
            <person name="White O.R."/>
            <person name="Fitzhugh H.A."/>
            <person name="Morzaria S."/>
            <person name="Venter J.C."/>
            <person name="Fraser C.M."/>
            <person name="Nene V."/>
        </authorList>
    </citation>
    <scope>NUCLEOTIDE SEQUENCE [LARGE SCALE GENOMIC DNA]</scope>
    <source>
        <strain evidence="2 3">Muguga</strain>
    </source>
</reference>
<feature type="compositionally biased region" description="Polar residues" evidence="1">
    <location>
        <begin position="1635"/>
        <end position="1644"/>
    </location>
</feature>
<feature type="compositionally biased region" description="Acidic residues" evidence="1">
    <location>
        <begin position="244"/>
        <end position="259"/>
    </location>
</feature>
<dbReference type="PANTHER" id="PTHR45979:SF30">
    <property type="entry name" value="NUCLEOTIDYLTRANSFERASE"/>
    <property type="match status" value="1"/>
</dbReference>
<feature type="compositionally biased region" description="Low complexity" evidence="1">
    <location>
        <begin position="1118"/>
        <end position="1157"/>
    </location>
</feature>
<comment type="caution">
    <text evidence="2">The sequence shown here is derived from an EMBL/GenBank/DDBJ whole genome shotgun (WGS) entry which is preliminary data.</text>
</comment>
<dbReference type="InterPro" id="IPR007480">
    <property type="entry name" value="DUF529"/>
</dbReference>
<feature type="region of interest" description="Disordered" evidence="1">
    <location>
        <begin position="1830"/>
        <end position="1882"/>
    </location>
</feature>
<feature type="compositionally biased region" description="Low complexity" evidence="1">
    <location>
        <begin position="1177"/>
        <end position="1198"/>
    </location>
</feature>
<feature type="region of interest" description="Disordered" evidence="1">
    <location>
        <begin position="910"/>
        <end position="940"/>
    </location>
</feature>
<dbReference type="RefSeq" id="XP_766487.1">
    <property type="nucleotide sequence ID" value="XM_761394.1"/>
</dbReference>
<evidence type="ECO:0000313" key="2">
    <source>
        <dbReference type="EMBL" id="EAN34204.1"/>
    </source>
</evidence>
<protein>
    <submittedName>
        <fullName evidence="2">Uncharacterized protein</fullName>
    </submittedName>
</protein>
<dbReference type="OMA" id="PPHKDDQ"/>
<feature type="compositionally biased region" description="Low complexity" evidence="1">
    <location>
        <begin position="993"/>
        <end position="1009"/>
    </location>
</feature>
<feature type="compositionally biased region" description="Low complexity" evidence="1">
    <location>
        <begin position="1398"/>
        <end position="1419"/>
    </location>
</feature>
<feature type="region of interest" description="Disordered" evidence="1">
    <location>
        <begin position="2017"/>
        <end position="2050"/>
    </location>
</feature>
<organism evidence="2 3">
    <name type="scientific">Theileria parva</name>
    <name type="common">East coast fever infection agent</name>
    <dbReference type="NCBI Taxonomy" id="5875"/>
    <lineage>
        <taxon>Eukaryota</taxon>
        <taxon>Sar</taxon>
        <taxon>Alveolata</taxon>
        <taxon>Apicomplexa</taxon>
        <taxon>Aconoidasida</taxon>
        <taxon>Piroplasmida</taxon>
        <taxon>Theileriidae</taxon>
        <taxon>Theileria</taxon>
    </lineage>
</organism>
<feature type="compositionally biased region" description="Pro residues" evidence="1">
    <location>
        <begin position="322"/>
        <end position="339"/>
    </location>
</feature>
<gene>
    <name evidence="2" type="ordered locus">TP01_0966</name>
</gene>